<dbReference type="STRING" id="1077348.A0A2G8SUN1"/>
<dbReference type="AlphaFoldDB" id="A0A2G8SUN1"/>
<organism evidence="3 4">
    <name type="scientific">Ganoderma sinense ZZ0214-1</name>
    <dbReference type="NCBI Taxonomy" id="1077348"/>
    <lineage>
        <taxon>Eukaryota</taxon>
        <taxon>Fungi</taxon>
        <taxon>Dikarya</taxon>
        <taxon>Basidiomycota</taxon>
        <taxon>Agaricomycotina</taxon>
        <taxon>Agaricomycetes</taxon>
        <taxon>Polyporales</taxon>
        <taxon>Polyporaceae</taxon>
        <taxon>Ganoderma</taxon>
    </lineage>
</organism>
<dbReference type="OrthoDB" id="4088568at2759"/>
<accession>A0A2G8SUN1</accession>
<reference evidence="3 4" key="1">
    <citation type="journal article" date="2015" name="Sci. Rep.">
        <title>Chromosome-level genome map provides insights into diverse defense mechanisms in the medicinal fungus Ganoderma sinense.</title>
        <authorList>
            <person name="Zhu Y."/>
            <person name="Xu J."/>
            <person name="Sun C."/>
            <person name="Zhou S."/>
            <person name="Xu H."/>
            <person name="Nelson D.R."/>
            <person name="Qian J."/>
            <person name="Song J."/>
            <person name="Luo H."/>
            <person name="Xiang L."/>
            <person name="Li Y."/>
            <person name="Xu Z."/>
            <person name="Ji A."/>
            <person name="Wang L."/>
            <person name="Lu S."/>
            <person name="Hayward A."/>
            <person name="Sun W."/>
            <person name="Li X."/>
            <person name="Schwartz D.C."/>
            <person name="Wang Y."/>
            <person name="Chen S."/>
        </authorList>
    </citation>
    <scope>NUCLEOTIDE SEQUENCE [LARGE SCALE GENOMIC DNA]</scope>
    <source>
        <strain evidence="3 4">ZZ0214-1</strain>
    </source>
</reference>
<evidence type="ECO:0000313" key="4">
    <source>
        <dbReference type="Proteomes" id="UP000230002"/>
    </source>
</evidence>
<feature type="region of interest" description="Disordered" evidence="2">
    <location>
        <begin position="939"/>
        <end position="997"/>
    </location>
</feature>
<keyword evidence="4" id="KW-1185">Reference proteome</keyword>
<evidence type="ECO:0000313" key="3">
    <source>
        <dbReference type="EMBL" id="PIL37486.1"/>
    </source>
</evidence>
<proteinExistence type="predicted"/>
<feature type="compositionally biased region" description="Polar residues" evidence="2">
    <location>
        <begin position="870"/>
        <end position="882"/>
    </location>
</feature>
<feature type="coiled-coil region" evidence="1">
    <location>
        <begin position="270"/>
        <end position="311"/>
    </location>
</feature>
<feature type="coiled-coil region" evidence="1">
    <location>
        <begin position="145"/>
        <end position="238"/>
    </location>
</feature>
<feature type="compositionally biased region" description="Low complexity" evidence="2">
    <location>
        <begin position="986"/>
        <end position="995"/>
    </location>
</feature>
<gene>
    <name evidence="3" type="ORF">GSI_01180</name>
</gene>
<feature type="region of interest" description="Disordered" evidence="2">
    <location>
        <begin position="835"/>
        <end position="903"/>
    </location>
</feature>
<feature type="compositionally biased region" description="Polar residues" evidence="2">
    <location>
        <begin position="807"/>
        <end position="820"/>
    </location>
</feature>
<feature type="region of interest" description="Disordered" evidence="2">
    <location>
        <begin position="1012"/>
        <end position="1044"/>
    </location>
</feature>
<name>A0A2G8SUN1_9APHY</name>
<feature type="region of interest" description="Disordered" evidence="2">
    <location>
        <begin position="712"/>
        <end position="759"/>
    </location>
</feature>
<feature type="region of interest" description="Disordered" evidence="2">
    <location>
        <begin position="799"/>
        <end position="820"/>
    </location>
</feature>
<sequence>MLPDSRSLTPDSQLTSSLHRVTTTIDELTRTLTSVSRFSSPEPDNVTTCCCGREDCEASRAWAEIKSKLESRLVLSAEVGRALLERHEALVRRQKKEIPSDDEDETVSLRPSVDVRVAELVKQNALLEKRLTQALMHTEMGEQSNEGLMKELDEARTDVARLSSQNARAVGLENRLAVALQEKDDLRQELDSATQRARITESRIVSYREKCAKLQAQVSRLRENLNVHRAHRQELSQEILTDAKRRLEQLQYHQLGHSADIHDTEVTKVLESLVADNEALKHDNAELQNLLTAEREELHSLQEELEERRASDALQRGHRFTQSGSSFYYHDTSAPLSPTFHIGTAPTGSALRSRLQAENAGGERRSLSVERSRELTSRRPFEPLTPETERRPLSPDSHIHAGSKWTSFAHPRSNYAPSHVSFEDRDSSVMSPERPRAQKPLLLLTRERGVQTDPWNGTSVLSPSPIPRLYGDHTSSHDGQSESSSVIDNVHSTAIGSLVERTAALLNRIAQADALTLTNRLKRQRLLGADVSHLSRSTVNAILNDANALRNHFRPFLEDEKVTTTCTRRDLRGLLKLVKDVFTELGALRVTLNDVILDPTIASKVSEIAMNPSKAQAIDSSSKDDATSPNAPSWIAPISKLLGLPGGSGVGASDSAASRALSPPARNLGRGRPPPRIAPKLQPALSASAMTVNVEFSGAAVGRAVTSTYSAHPSRVGSEFSSSPGSSSTNQGQPNKSPVGLAIVQPTPRGQGPDLSRSVMGIFAGAPRPAEGDPWVVIPRPPSASRTVTVTRSATIASSKAAATATMGRSSPRHATSSGRRLSRIVDAMIDTPQLPAVDHVNHDRNSSDNSNDGGGPPPALERALRRGLSDSSIHTTFTQHGNDTHPGPDAEQATEPADRESVLQALSRKVQAFRFIAPMRAPAEATASSGTSETAALILQGSRPQTPVAGRRKAKASEQQADASTPRSSPPRPIPRASRDSHAPAQAQAQGAGQTSTSLFGLSSWTAAYPDVAMGDHHDPSVYAGSPRQEPQLQRNWTRERGF</sequence>
<dbReference type="EMBL" id="AYKW01000001">
    <property type="protein sequence ID" value="PIL37486.1"/>
    <property type="molecule type" value="Genomic_DNA"/>
</dbReference>
<protein>
    <submittedName>
        <fullName evidence="3">Uncharacterized protein</fullName>
    </submittedName>
</protein>
<evidence type="ECO:0000256" key="1">
    <source>
        <dbReference type="SAM" id="Coils"/>
    </source>
</evidence>
<feature type="region of interest" description="Disordered" evidence="2">
    <location>
        <begin position="353"/>
        <end position="397"/>
    </location>
</feature>
<feature type="compositionally biased region" description="Low complexity" evidence="2">
    <location>
        <begin position="714"/>
        <end position="732"/>
    </location>
</feature>
<feature type="region of interest" description="Disordered" evidence="2">
    <location>
        <begin position="652"/>
        <end position="680"/>
    </location>
</feature>
<dbReference type="Proteomes" id="UP000230002">
    <property type="component" value="Unassembled WGS sequence"/>
</dbReference>
<evidence type="ECO:0000256" key="2">
    <source>
        <dbReference type="SAM" id="MobiDB-lite"/>
    </source>
</evidence>
<keyword evidence="1" id="KW-0175">Coiled coil</keyword>
<comment type="caution">
    <text evidence="3">The sequence shown here is derived from an EMBL/GenBank/DDBJ whole genome shotgun (WGS) entry which is preliminary data.</text>
</comment>
<feature type="compositionally biased region" description="Basic and acidic residues" evidence="2">
    <location>
        <begin position="361"/>
        <end position="397"/>
    </location>
</feature>
<feature type="compositionally biased region" description="Low complexity" evidence="2">
    <location>
        <begin position="652"/>
        <end position="666"/>
    </location>
</feature>